<accession>W9QKW1</accession>
<gene>
    <name evidence="2" type="ORF">L484_008003</name>
</gene>
<proteinExistence type="predicted"/>
<feature type="compositionally biased region" description="Polar residues" evidence="1">
    <location>
        <begin position="75"/>
        <end position="86"/>
    </location>
</feature>
<protein>
    <submittedName>
        <fullName evidence="2">Uncharacterized protein</fullName>
    </submittedName>
</protein>
<dbReference type="Proteomes" id="UP000030645">
    <property type="component" value="Unassembled WGS sequence"/>
</dbReference>
<evidence type="ECO:0000313" key="3">
    <source>
        <dbReference type="Proteomes" id="UP000030645"/>
    </source>
</evidence>
<keyword evidence="3" id="KW-1185">Reference proteome</keyword>
<evidence type="ECO:0000313" key="2">
    <source>
        <dbReference type="EMBL" id="EXB39455.1"/>
    </source>
</evidence>
<feature type="region of interest" description="Disordered" evidence="1">
    <location>
        <begin position="27"/>
        <end position="86"/>
    </location>
</feature>
<organism evidence="2 3">
    <name type="scientific">Morus notabilis</name>
    <dbReference type="NCBI Taxonomy" id="981085"/>
    <lineage>
        <taxon>Eukaryota</taxon>
        <taxon>Viridiplantae</taxon>
        <taxon>Streptophyta</taxon>
        <taxon>Embryophyta</taxon>
        <taxon>Tracheophyta</taxon>
        <taxon>Spermatophyta</taxon>
        <taxon>Magnoliopsida</taxon>
        <taxon>eudicotyledons</taxon>
        <taxon>Gunneridae</taxon>
        <taxon>Pentapetalae</taxon>
        <taxon>rosids</taxon>
        <taxon>fabids</taxon>
        <taxon>Rosales</taxon>
        <taxon>Moraceae</taxon>
        <taxon>Moreae</taxon>
        <taxon>Morus</taxon>
    </lineage>
</organism>
<sequence>MIPGMRNKDLKIQQVIVAGESTEETWARPLGSADGQAAAYGRGGMKTSGNQGRRIRKQKKNLRPAAASTAASTMDDWSQPSGHAGD</sequence>
<evidence type="ECO:0000256" key="1">
    <source>
        <dbReference type="SAM" id="MobiDB-lite"/>
    </source>
</evidence>
<reference evidence="3" key="1">
    <citation type="submission" date="2013-01" db="EMBL/GenBank/DDBJ databases">
        <title>Draft Genome Sequence of a Mulberry Tree, Morus notabilis C.K. Schneid.</title>
        <authorList>
            <person name="He N."/>
            <person name="Zhao S."/>
        </authorList>
    </citation>
    <scope>NUCLEOTIDE SEQUENCE</scope>
</reference>
<dbReference type="AlphaFoldDB" id="W9QKW1"/>
<feature type="compositionally biased region" description="Basic residues" evidence="1">
    <location>
        <begin position="53"/>
        <end position="62"/>
    </location>
</feature>
<name>W9QKW1_9ROSA</name>
<dbReference type="EMBL" id="KE343722">
    <property type="protein sequence ID" value="EXB39455.1"/>
    <property type="molecule type" value="Genomic_DNA"/>
</dbReference>